<dbReference type="KEGG" id="dfc:DFI_12775"/>
<feature type="compositionally biased region" description="Pro residues" evidence="1">
    <location>
        <begin position="19"/>
        <end position="37"/>
    </location>
</feature>
<accession>A0A221SYL7</accession>
<evidence type="ECO:0000256" key="1">
    <source>
        <dbReference type="SAM" id="MobiDB-lite"/>
    </source>
</evidence>
<reference evidence="3 4" key="1">
    <citation type="submission" date="2017-05" db="EMBL/GenBank/DDBJ databases">
        <title>The complete genome sequence of Deinococcus ficus isolated from the rhizosphere of the Ficus religiosa L. in Taiwan.</title>
        <authorList>
            <person name="Wu K.-M."/>
            <person name="Liao T.-L."/>
            <person name="Liu Y.-M."/>
            <person name="Young C.-C."/>
            <person name="Tsai S.-F."/>
        </authorList>
    </citation>
    <scope>NUCLEOTIDE SEQUENCE [LARGE SCALE GENOMIC DNA]</scope>
    <source>
        <strain evidence="3 4">CC-FR2-10</strain>
    </source>
</reference>
<evidence type="ECO:0000259" key="2">
    <source>
        <dbReference type="Pfam" id="PF12728"/>
    </source>
</evidence>
<feature type="domain" description="Helix-turn-helix" evidence="2">
    <location>
        <begin position="41"/>
        <end position="88"/>
    </location>
</feature>
<dbReference type="GO" id="GO:0003677">
    <property type="term" value="F:DNA binding"/>
    <property type="evidence" value="ECO:0007669"/>
    <property type="project" value="InterPro"/>
</dbReference>
<dbReference type="Proteomes" id="UP000259030">
    <property type="component" value="Chromosome"/>
</dbReference>
<feature type="compositionally biased region" description="Basic residues" evidence="1">
    <location>
        <begin position="1"/>
        <end position="14"/>
    </location>
</feature>
<dbReference type="Pfam" id="PF12728">
    <property type="entry name" value="HTH_17"/>
    <property type="match status" value="1"/>
</dbReference>
<dbReference type="AlphaFoldDB" id="A0A221SYL7"/>
<protein>
    <recommendedName>
        <fullName evidence="2">Helix-turn-helix domain-containing protein</fullName>
    </recommendedName>
</protein>
<dbReference type="InterPro" id="IPR010093">
    <property type="entry name" value="SinI_DNA-bd"/>
</dbReference>
<sequence>MTHTPRRRMCKTRTRQAPPGSPDTPPLPKNSPDPEPTTPLLLTVPQTAKLLQLGLNRVYEMCRTGELPTVNVGKQVRIPRQALERWANPTQ</sequence>
<dbReference type="NCBIfam" id="TIGR01764">
    <property type="entry name" value="excise"/>
    <property type="match status" value="1"/>
</dbReference>
<organism evidence="3 4">
    <name type="scientific">Deinococcus ficus</name>
    <dbReference type="NCBI Taxonomy" id="317577"/>
    <lineage>
        <taxon>Bacteria</taxon>
        <taxon>Thermotogati</taxon>
        <taxon>Deinococcota</taxon>
        <taxon>Deinococci</taxon>
        <taxon>Deinococcales</taxon>
        <taxon>Deinococcaceae</taxon>
        <taxon>Deinococcus</taxon>
    </lineage>
</organism>
<feature type="region of interest" description="Disordered" evidence="1">
    <location>
        <begin position="1"/>
        <end position="39"/>
    </location>
</feature>
<dbReference type="InterPro" id="IPR041657">
    <property type="entry name" value="HTH_17"/>
</dbReference>
<evidence type="ECO:0000313" key="3">
    <source>
        <dbReference type="EMBL" id="ASN81747.1"/>
    </source>
</evidence>
<gene>
    <name evidence="3" type="ORF">DFI_12775</name>
</gene>
<proteinExistence type="predicted"/>
<evidence type="ECO:0000313" key="4">
    <source>
        <dbReference type="Proteomes" id="UP000259030"/>
    </source>
</evidence>
<dbReference type="EMBL" id="CP021081">
    <property type="protein sequence ID" value="ASN81747.1"/>
    <property type="molecule type" value="Genomic_DNA"/>
</dbReference>
<keyword evidence="4" id="KW-1185">Reference proteome</keyword>
<name>A0A221SYL7_9DEIO</name>